<dbReference type="Pfam" id="PF00067">
    <property type="entry name" value="p450"/>
    <property type="match status" value="1"/>
</dbReference>
<dbReference type="SUPFAM" id="SSF48264">
    <property type="entry name" value="Cytochrome P450"/>
    <property type="match status" value="1"/>
</dbReference>
<dbReference type="Proteomes" id="UP000054771">
    <property type="component" value="Unassembled WGS sequence"/>
</dbReference>
<keyword evidence="7" id="KW-0503">Monooxygenase</keyword>
<evidence type="ECO:0000313" key="8">
    <source>
        <dbReference type="EMBL" id="CEL08531.1"/>
    </source>
</evidence>
<dbReference type="GO" id="GO:0005506">
    <property type="term" value="F:iron ion binding"/>
    <property type="evidence" value="ECO:0007669"/>
    <property type="project" value="InterPro"/>
</dbReference>
<dbReference type="InterPro" id="IPR036396">
    <property type="entry name" value="Cyt_P450_sf"/>
</dbReference>
<accession>A0A0U5GA97</accession>
<keyword evidence="5" id="KW-0560">Oxidoreductase</keyword>
<evidence type="ECO:0000256" key="4">
    <source>
        <dbReference type="ARBA" id="ARBA00022723"/>
    </source>
</evidence>
<dbReference type="PRINTS" id="PR00463">
    <property type="entry name" value="EP450I"/>
</dbReference>
<dbReference type="InterPro" id="IPR001128">
    <property type="entry name" value="Cyt_P450"/>
</dbReference>
<dbReference type="PANTHER" id="PTHR46300">
    <property type="entry name" value="P450, PUTATIVE (EUROFUNG)-RELATED-RELATED"/>
    <property type="match status" value="1"/>
</dbReference>
<dbReference type="OrthoDB" id="1470350at2759"/>
<dbReference type="EMBL" id="CDMC01000011">
    <property type="protein sequence ID" value="CEL08531.1"/>
    <property type="molecule type" value="Genomic_DNA"/>
</dbReference>
<reference evidence="9" key="1">
    <citation type="journal article" date="2016" name="Genome Announc.">
        <title>Draft genome sequences of fungus Aspergillus calidoustus.</title>
        <authorList>
            <person name="Horn F."/>
            <person name="Linde J."/>
            <person name="Mattern D.J."/>
            <person name="Walther G."/>
            <person name="Guthke R."/>
            <person name="Scherlach K."/>
            <person name="Martin K."/>
            <person name="Brakhage A.A."/>
            <person name="Petzke L."/>
            <person name="Valiante V."/>
        </authorList>
    </citation>
    <scope>NUCLEOTIDE SEQUENCE [LARGE SCALE GENOMIC DNA]</scope>
    <source>
        <strain evidence="9">SF006504</strain>
    </source>
</reference>
<dbReference type="PANTHER" id="PTHR46300:SF1">
    <property type="entry name" value="P450, PUTATIVE (EUROFUNG)-RELATED"/>
    <property type="match status" value="1"/>
</dbReference>
<keyword evidence="9" id="KW-1185">Reference proteome</keyword>
<keyword evidence="3" id="KW-0349">Heme</keyword>
<evidence type="ECO:0000256" key="7">
    <source>
        <dbReference type="ARBA" id="ARBA00023033"/>
    </source>
</evidence>
<gene>
    <name evidence="8" type="ORF">ASPCAL11680</name>
</gene>
<evidence type="ECO:0000256" key="6">
    <source>
        <dbReference type="ARBA" id="ARBA00023004"/>
    </source>
</evidence>
<dbReference type="InterPro" id="IPR050364">
    <property type="entry name" value="Cytochrome_P450_fung"/>
</dbReference>
<dbReference type="STRING" id="454130.A0A0U5GA97"/>
<evidence type="ECO:0000256" key="3">
    <source>
        <dbReference type="ARBA" id="ARBA00022617"/>
    </source>
</evidence>
<comment type="cofactor">
    <cofactor evidence="1">
        <name>heme</name>
        <dbReference type="ChEBI" id="CHEBI:30413"/>
    </cofactor>
</comment>
<evidence type="ECO:0008006" key="10">
    <source>
        <dbReference type="Google" id="ProtNLM"/>
    </source>
</evidence>
<proteinExistence type="inferred from homology"/>
<name>A0A0U5GA97_ASPCI</name>
<dbReference type="GO" id="GO:0016705">
    <property type="term" value="F:oxidoreductase activity, acting on paired donors, with incorporation or reduction of molecular oxygen"/>
    <property type="evidence" value="ECO:0007669"/>
    <property type="project" value="InterPro"/>
</dbReference>
<sequence length="217" mass="23762">MSRSETWKQLVKLHAQYGPILTIKLGTRTVILLQTRAAVRDLLEKKVKIYSSRPRLITTAEHVARSLFPILMPYNEYWRELHAIRGAVLNQRVAATTTGKLLTTSISDAQASDFVAVTVVPPLMLVHKPTDLASASENEEEDAVFTGAAAKITFGGGSHWGSVVGVARVLVASMLAGGMLVLAYEVGNYYKLSVVVDWACYSPVKGARCLLYWSLLV</sequence>
<evidence type="ECO:0000313" key="9">
    <source>
        <dbReference type="Proteomes" id="UP000054771"/>
    </source>
</evidence>
<dbReference type="GO" id="GO:0020037">
    <property type="term" value="F:heme binding"/>
    <property type="evidence" value="ECO:0007669"/>
    <property type="project" value="InterPro"/>
</dbReference>
<dbReference type="AlphaFoldDB" id="A0A0U5GA97"/>
<dbReference type="InterPro" id="IPR002401">
    <property type="entry name" value="Cyt_P450_E_grp-I"/>
</dbReference>
<keyword evidence="6" id="KW-0408">Iron</keyword>
<evidence type="ECO:0000256" key="1">
    <source>
        <dbReference type="ARBA" id="ARBA00001971"/>
    </source>
</evidence>
<dbReference type="GO" id="GO:0004497">
    <property type="term" value="F:monooxygenase activity"/>
    <property type="evidence" value="ECO:0007669"/>
    <property type="project" value="UniProtKB-KW"/>
</dbReference>
<comment type="similarity">
    <text evidence="2">Belongs to the cytochrome P450 family.</text>
</comment>
<evidence type="ECO:0000256" key="5">
    <source>
        <dbReference type="ARBA" id="ARBA00023002"/>
    </source>
</evidence>
<evidence type="ECO:0000256" key="2">
    <source>
        <dbReference type="ARBA" id="ARBA00010617"/>
    </source>
</evidence>
<keyword evidence="4" id="KW-0479">Metal-binding</keyword>
<organism evidence="8 9">
    <name type="scientific">Aspergillus calidoustus</name>
    <dbReference type="NCBI Taxonomy" id="454130"/>
    <lineage>
        <taxon>Eukaryota</taxon>
        <taxon>Fungi</taxon>
        <taxon>Dikarya</taxon>
        <taxon>Ascomycota</taxon>
        <taxon>Pezizomycotina</taxon>
        <taxon>Eurotiomycetes</taxon>
        <taxon>Eurotiomycetidae</taxon>
        <taxon>Eurotiales</taxon>
        <taxon>Aspergillaceae</taxon>
        <taxon>Aspergillus</taxon>
        <taxon>Aspergillus subgen. Nidulantes</taxon>
    </lineage>
</organism>
<protein>
    <recommendedName>
        <fullName evidence="10">Cytochrome P450</fullName>
    </recommendedName>
</protein>
<dbReference type="Gene3D" id="1.10.630.10">
    <property type="entry name" value="Cytochrome P450"/>
    <property type="match status" value="1"/>
</dbReference>